<evidence type="ECO:0000313" key="6">
    <source>
        <dbReference type="EMBL" id="CAB5061442.1"/>
    </source>
</evidence>
<dbReference type="EMBL" id="CAFBMV010000007">
    <property type="protein sequence ID" value="CAB4927485.1"/>
    <property type="molecule type" value="Genomic_DNA"/>
</dbReference>
<dbReference type="SUPFAM" id="SSF55729">
    <property type="entry name" value="Acyl-CoA N-acyltransferases (Nat)"/>
    <property type="match status" value="1"/>
</dbReference>
<dbReference type="InterPro" id="IPR000182">
    <property type="entry name" value="GNAT_dom"/>
</dbReference>
<dbReference type="EMBL" id="CAEZWT010000037">
    <property type="protein sequence ID" value="CAB4670747.1"/>
    <property type="molecule type" value="Genomic_DNA"/>
</dbReference>
<dbReference type="GO" id="GO:0016747">
    <property type="term" value="F:acyltransferase activity, transferring groups other than amino-acyl groups"/>
    <property type="evidence" value="ECO:0007669"/>
    <property type="project" value="InterPro"/>
</dbReference>
<evidence type="ECO:0000259" key="1">
    <source>
        <dbReference type="PROSITE" id="PS51186"/>
    </source>
</evidence>
<evidence type="ECO:0000313" key="4">
    <source>
        <dbReference type="EMBL" id="CAB4871858.1"/>
    </source>
</evidence>
<dbReference type="CDD" id="cd04301">
    <property type="entry name" value="NAT_SF"/>
    <property type="match status" value="1"/>
</dbReference>
<dbReference type="Pfam" id="PF00583">
    <property type="entry name" value="Acetyltransf_1"/>
    <property type="match status" value="1"/>
</dbReference>
<evidence type="ECO:0000313" key="3">
    <source>
        <dbReference type="EMBL" id="CAB4753446.1"/>
    </source>
</evidence>
<dbReference type="Gene3D" id="3.40.630.30">
    <property type="match status" value="1"/>
</dbReference>
<protein>
    <submittedName>
        <fullName evidence="4">Unannotated protein</fullName>
    </submittedName>
</protein>
<dbReference type="EMBL" id="CAEZZC010000012">
    <property type="protein sequence ID" value="CAB4753446.1"/>
    <property type="molecule type" value="Genomic_DNA"/>
</dbReference>
<evidence type="ECO:0000313" key="5">
    <source>
        <dbReference type="EMBL" id="CAB4927485.1"/>
    </source>
</evidence>
<evidence type="ECO:0000313" key="2">
    <source>
        <dbReference type="EMBL" id="CAB4670747.1"/>
    </source>
</evidence>
<gene>
    <name evidence="2" type="ORF">UFOPK2289_01122</name>
    <name evidence="3" type="ORF">UFOPK2822_00956</name>
    <name evidence="4" type="ORF">UFOPK3346_01080</name>
    <name evidence="5" type="ORF">UFOPK3670_01065</name>
    <name evidence="6" type="ORF">UFOPK4308_01111</name>
</gene>
<dbReference type="AlphaFoldDB" id="A0A6J7DQM8"/>
<proteinExistence type="predicted"/>
<organism evidence="4">
    <name type="scientific">freshwater metagenome</name>
    <dbReference type="NCBI Taxonomy" id="449393"/>
    <lineage>
        <taxon>unclassified sequences</taxon>
        <taxon>metagenomes</taxon>
        <taxon>ecological metagenomes</taxon>
    </lineage>
</organism>
<sequence length="159" mass="17895">MITVEELTPQSWYRLKNLRLASLELDWAAFGGDHAVESLFSEDQWRAKIETLTFLVASIAGDDVGYMSIENLAGDFGATCWVGGCWTRPEQRGKGVLAALFAYLDLHAVEKSWQIQGLGVWTDSYPAIGTYEKLGFIKMGEEKASDRHPGRSYQRMIRQ</sequence>
<feature type="domain" description="N-acetyltransferase" evidence="1">
    <location>
        <begin position="2"/>
        <end position="158"/>
    </location>
</feature>
<dbReference type="EMBL" id="CAFBQL010000007">
    <property type="protein sequence ID" value="CAB5061442.1"/>
    <property type="molecule type" value="Genomic_DNA"/>
</dbReference>
<dbReference type="PROSITE" id="PS51186">
    <property type="entry name" value="GNAT"/>
    <property type="match status" value="1"/>
</dbReference>
<name>A0A6J7DQM8_9ZZZZ</name>
<reference evidence="4" key="1">
    <citation type="submission" date="2020-05" db="EMBL/GenBank/DDBJ databases">
        <authorList>
            <person name="Chiriac C."/>
            <person name="Salcher M."/>
            <person name="Ghai R."/>
            <person name="Kavagutti S V."/>
        </authorList>
    </citation>
    <scope>NUCLEOTIDE SEQUENCE</scope>
</reference>
<accession>A0A6J7DQM8</accession>
<dbReference type="InterPro" id="IPR016181">
    <property type="entry name" value="Acyl_CoA_acyltransferase"/>
</dbReference>
<dbReference type="EMBL" id="CAFBLE010000009">
    <property type="protein sequence ID" value="CAB4871858.1"/>
    <property type="molecule type" value="Genomic_DNA"/>
</dbReference>